<dbReference type="SUPFAM" id="SSF53474">
    <property type="entry name" value="alpha/beta-Hydrolases"/>
    <property type="match status" value="1"/>
</dbReference>
<keyword evidence="1" id="KW-0378">Hydrolase</keyword>
<protein>
    <submittedName>
        <fullName evidence="1">Alpha/beta hydrolase</fullName>
    </submittedName>
</protein>
<dbReference type="EMBL" id="JBHUMQ010000015">
    <property type="protein sequence ID" value="MFD2693150.1"/>
    <property type="molecule type" value="Genomic_DNA"/>
</dbReference>
<dbReference type="Gene3D" id="3.40.50.1820">
    <property type="entry name" value="alpha/beta hydrolase"/>
    <property type="match status" value="1"/>
</dbReference>
<dbReference type="InterPro" id="IPR029058">
    <property type="entry name" value="AB_hydrolase_fold"/>
</dbReference>
<reference evidence="2" key="1">
    <citation type="journal article" date="2019" name="Int. J. Syst. Evol. Microbiol.">
        <title>The Global Catalogue of Microorganisms (GCM) 10K type strain sequencing project: providing services to taxonomists for standard genome sequencing and annotation.</title>
        <authorList>
            <consortium name="The Broad Institute Genomics Platform"/>
            <consortium name="The Broad Institute Genome Sequencing Center for Infectious Disease"/>
            <person name="Wu L."/>
            <person name="Ma J."/>
        </authorList>
    </citation>
    <scope>NUCLEOTIDE SEQUENCE [LARGE SCALE GENOMIC DNA]</scope>
    <source>
        <strain evidence="2">TISTR 2466</strain>
    </source>
</reference>
<dbReference type="Pfam" id="PF00756">
    <property type="entry name" value="Esterase"/>
    <property type="match status" value="1"/>
</dbReference>
<evidence type="ECO:0000313" key="2">
    <source>
        <dbReference type="Proteomes" id="UP001597399"/>
    </source>
</evidence>
<evidence type="ECO:0000313" key="1">
    <source>
        <dbReference type="EMBL" id="MFD2693150.1"/>
    </source>
</evidence>
<keyword evidence="2" id="KW-1185">Reference proteome</keyword>
<dbReference type="GO" id="GO:0016787">
    <property type="term" value="F:hydrolase activity"/>
    <property type="evidence" value="ECO:0007669"/>
    <property type="project" value="UniProtKB-KW"/>
</dbReference>
<organism evidence="1 2">
    <name type="scientific">Sporolactobacillus shoreicorticis</name>
    <dbReference type="NCBI Taxonomy" id="1923877"/>
    <lineage>
        <taxon>Bacteria</taxon>
        <taxon>Bacillati</taxon>
        <taxon>Bacillota</taxon>
        <taxon>Bacilli</taxon>
        <taxon>Bacillales</taxon>
        <taxon>Sporolactobacillaceae</taxon>
        <taxon>Sporolactobacillus</taxon>
    </lineage>
</organism>
<dbReference type="PANTHER" id="PTHR48098:SF1">
    <property type="entry name" value="DIACYLGLYCEROL ACYLTRANSFERASE_MYCOLYLTRANSFERASE AG85A"/>
    <property type="match status" value="1"/>
</dbReference>
<dbReference type="Proteomes" id="UP001597399">
    <property type="component" value="Unassembled WGS sequence"/>
</dbReference>
<comment type="caution">
    <text evidence="1">The sequence shown here is derived from an EMBL/GenBank/DDBJ whole genome shotgun (WGS) entry which is preliminary data.</text>
</comment>
<proteinExistence type="predicted"/>
<dbReference type="RefSeq" id="WP_253058420.1">
    <property type="nucleotide sequence ID" value="NZ_JAMXWM010000002.1"/>
</dbReference>
<gene>
    <name evidence="1" type="ORF">ACFSUE_05830</name>
</gene>
<name>A0ABW5S0W3_9BACL</name>
<dbReference type="PANTHER" id="PTHR48098">
    <property type="entry name" value="ENTEROCHELIN ESTERASE-RELATED"/>
    <property type="match status" value="1"/>
</dbReference>
<sequence length="245" mass="28258">MTVVSGTYFSKILNRKKHFTAVLPNEPKDTDRGSLTLLHGVQGDDTDWICHVDLESLSDQYGIAFLCPSAENSFYTDHANGDQFGEALGVEFYDKVHDLFSLTRTRAVNGIAGLSMGGYGALRLGFKYHNQFSYIGAFSPALIFYKRHRNDPVFKKVFSLGLEGTENDVNMLFDRLTDDERPEIRLACGDRDPLNHYTQELYHFLKERHADVQYVQNDGFHDFTLWKQDLIRFLKQHFEKEQEEL</sequence>
<accession>A0ABW5S0W3</accession>
<dbReference type="InterPro" id="IPR000801">
    <property type="entry name" value="Esterase-like"/>
</dbReference>
<dbReference type="InterPro" id="IPR050583">
    <property type="entry name" value="Mycobacterial_A85_antigen"/>
</dbReference>